<reference evidence="3" key="1">
    <citation type="submission" date="2016-10" db="EMBL/GenBank/DDBJ databases">
        <authorList>
            <person name="Varghese N."/>
            <person name="Submissions S."/>
        </authorList>
    </citation>
    <scope>NUCLEOTIDE SEQUENCE [LARGE SCALE GENOMIC DNA]</scope>
    <source>
        <strain evidence="3">DSM 4771</strain>
    </source>
</reference>
<feature type="transmembrane region" description="Helical" evidence="1">
    <location>
        <begin position="128"/>
        <end position="150"/>
    </location>
</feature>
<evidence type="ECO:0000313" key="2">
    <source>
        <dbReference type="EMBL" id="SDJ41922.1"/>
    </source>
</evidence>
<accession>A0A1G8TK15</accession>
<dbReference type="Proteomes" id="UP000199225">
    <property type="component" value="Unassembled WGS sequence"/>
</dbReference>
<feature type="transmembrane region" description="Helical" evidence="1">
    <location>
        <begin position="7"/>
        <end position="30"/>
    </location>
</feature>
<dbReference type="RefSeq" id="WP_093193560.1">
    <property type="nucleotide sequence ID" value="NZ_FNEV01000005.1"/>
</dbReference>
<evidence type="ECO:0000256" key="1">
    <source>
        <dbReference type="SAM" id="Phobius"/>
    </source>
</evidence>
<dbReference type="AlphaFoldDB" id="A0A1G8TK15"/>
<name>A0A1G8TK15_9BACI</name>
<keyword evidence="1" id="KW-0472">Membrane</keyword>
<sequence length="152" mass="17307">MKEKNWLWLVVAGVSLFGIFVILSVVTLNTDTVQRVFVILSEVFGVVTLAFSIWGWVKIPSQKWLYIAPVAFLGSWLMIGIAYEIGFDATMDHGWVWFLVYYIVAVASSVLLRFSIGKTEGKQALMPISMLFVQSIQIVYVIIIHIIWMLPF</sequence>
<protein>
    <submittedName>
        <fullName evidence="2">Uncharacterized protein</fullName>
    </submittedName>
</protein>
<gene>
    <name evidence="2" type="ORF">SAMN04490247_1830</name>
</gene>
<dbReference type="OrthoDB" id="2969594at2"/>
<evidence type="ECO:0000313" key="3">
    <source>
        <dbReference type="Proteomes" id="UP000199225"/>
    </source>
</evidence>
<organism evidence="2 3">
    <name type="scientific">Salimicrobium halophilum</name>
    <dbReference type="NCBI Taxonomy" id="86666"/>
    <lineage>
        <taxon>Bacteria</taxon>
        <taxon>Bacillati</taxon>
        <taxon>Bacillota</taxon>
        <taxon>Bacilli</taxon>
        <taxon>Bacillales</taxon>
        <taxon>Bacillaceae</taxon>
        <taxon>Salimicrobium</taxon>
    </lineage>
</organism>
<dbReference type="EMBL" id="FNEV01000005">
    <property type="protein sequence ID" value="SDJ41922.1"/>
    <property type="molecule type" value="Genomic_DNA"/>
</dbReference>
<feature type="transmembrane region" description="Helical" evidence="1">
    <location>
        <begin position="95"/>
        <end position="116"/>
    </location>
</feature>
<feature type="transmembrane region" description="Helical" evidence="1">
    <location>
        <begin position="36"/>
        <end position="57"/>
    </location>
</feature>
<proteinExistence type="predicted"/>
<keyword evidence="1" id="KW-1133">Transmembrane helix</keyword>
<feature type="transmembrane region" description="Helical" evidence="1">
    <location>
        <begin position="64"/>
        <end position="83"/>
    </location>
</feature>
<keyword evidence="1" id="KW-0812">Transmembrane</keyword>
<keyword evidence="3" id="KW-1185">Reference proteome</keyword>